<evidence type="ECO:0008006" key="3">
    <source>
        <dbReference type="Google" id="ProtNLM"/>
    </source>
</evidence>
<name>M3UZD0_GORML</name>
<gene>
    <name evidence="1" type="ORF">GM1_032_00330</name>
</gene>
<dbReference type="InterPro" id="IPR012338">
    <property type="entry name" value="Beta-lactam/transpept-like"/>
</dbReference>
<protein>
    <recommendedName>
        <fullName evidence="3">Beta-lactamase</fullName>
    </recommendedName>
</protein>
<dbReference type="STRING" id="410332.SAMN04488550_1247"/>
<evidence type="ECO:0000313" key="2">
    <source>
        <dbReference type="Proteomes" id="UP000035009"/>
    </source>
</evidence>
<organism evidence="1 2">
    <name type="scientific">Gordonia malaquae NBRC 108250</name>
    <dbReference type="NCBI Taxonomy" id="1223542"/>
    <lineage>
        <taxon>Bacteria</taxon>
        <taxon>Bacillati</taxon>
        <taxon>Actinomycetota</taxon>
        <taxon>Actinomycetes</taxon>
        <taxon>Mycobacteriales</taxon>
        <taxon>Gordoniaceae</taxon>
        <taxon>Gordonia</taxon>
    </lineage>
</organism>
<sequence>MVAIKLSSTSTKRTKVNILRSASARRAAVLAVVSVTAVASLSACSNGGSDQDGVLAADRVTVSTSPSAVSSSSSAPSGAEAALAASFARQDLPADVGVALAPVGGDEVYTFGDQSERVAWSTIKVPLALAAQRKNGRTPEIRTAIIDSDNDAALALRRSLGTQSEGRKLVEAVIRDGGDTDTEVVEIKADDETFGLTVWPLRGAATFAANLPCLPDSKYIVGLMGNVASVQSWGIEVMKSPADTAVKGGWGPGDKGGYEVRQLGLITHKDGSQTAVAMSTYSGEPMDDGVAVLNKVGTWLNANLRRLPKGRC</sequence>
<comment type="caution">
    <text evidence="1">The sequence shown here is derived from an EMBL/GenBank/DDBJ whole genome shotgun (WGS) entry which is preliminary data.</text>
</comment>
<dbReference type="AlphaFoldDB" id="M3UZD0"/>
<dbReference type="Proteomes" id="UP000035009">
    <property type="component" value="Unassembled WGS sequence"/>
</dbReference>
<dbReference type="Gene3D" id="3.40.710.10">
    <property type="entry name" value="DD-peptidase/beta-lactamase superfamily"/>
    <property type="match status" value="1"/>
</dbReference>
<evidence type="ECO:0000313" key="1">
    <source>
        <dbReference type="EMBL" id="GAC81332.1"/>
    </source>
</evidence>
<reference evidence="1 2" key="1">
    <citation type="submission" date="2013-02" db="EMBL/GenBank/DDBJ databases">
        <title>Whole genome shotgun sequence of Gordonia malaquae NBRC 108250.</title>
        <authorList>
            <person name="Yoshida I."/>
            <person name="Hosoyama A."/>
            <person name="Tsuchikane K."/>
            <person name="Ando Y."/>
            <person name="Baba S."/>
            <person name="Ohji S."/>
            <person name="Hamada M."/>
            <person name="Tamura T."/>
            <person name="Yamazoe A."/>
            <person name="Yamazaki S."/>
            <person name="Fujita N."/>
        </authorList>
    </citation>
    <scope>NUCLEOTIDE SEQUENCE [LARGE SCALE GENOMIC DNA]</scope>
    <source>
        <strain evidence="1 2">NBRC 108250</strain>
    </source>
</reference>
<proteinExistence type="predicted"/>
<keyword evidence="2" id="KW-1185">Reference proteome</keyword>
<dbReference type="EMBL" id="BAOP01000032">
    <property type="protein sequence ID" value="GAC81332.1"/>
    <property type="molecule type" value="Genomic_DNA"/>
</dbReference>
<dbReference type="eggNOG" id="COG2367">
    <property type="taxonomic scope" value="Bacteria"/>
</dbReference>
<accession>M3UZD0</accession>
<dbReference type="SUPFAM" id="SSF56601">
    <property type="entry name" value="beta-lactamase/transpeptidase-like"/>
    <property type="match status" value="1"/>
</dbReference>